<evidence type="ECO:0000313" key="2">
    <source>
        <dbReference type="EMBL" id="VAW36682.1"/>
    </source>
</evidence>
<protein>
    <recommendedName>
        <fullName evidence="1">Calcineurin-like phosphoesterase domain-containing protein</fullName>
    </recommendedName>
</protein>
<dbReference type="AlphaFoldDB" id="A0A3B0VCP9"/>
<name>A0A3B0VCP9_9ZZZZ</name>
<dbReference type="EMBL" id="UOEW01000148">
    <property type="protein sequence ID" value="VAW36682.1"/>
    <property type="molecule type" value="Genomic_DNA"/>
</dbReference>
<dbReference type="InterPro" id="IPR036907">
    <property type="entry name" value="5'-Nucleotdase_C_sf"/>
</dbReference>
<dbReference type="Pfam" id="PF00149">
    <property type="entry name" value="Metallophos"/>
    <property type="match status" value="1"/>
</dbReference>
<accession>A0A3B0VCP9</accession>
<dbReference type="PANTHER" id="PTHR11575">
    <property type="entry name" value="5'-NUCLEOTIDASE-RELATED"/>
    <property type="match status" value="1"/>
</dbReference>
<organism evidence="2">
    <name type="scientific">hydrothermal vent metagenome</name>
    <dbReference type="NCBI Taxonomy" id="652676"/>
    <lineage>
        <taxon>unclassified sequences</taxon>
        <taxon>metagenomes</taxon>
        <taxon>ecological metagenomes</taxon>
    </lineage>
</organism>
<dbReference type="GO" id="GO:0016787">
    <property type="term" value="F:hydrolase activity"/>
    <property type="evidence" value="ECO:0007669"/>
    <property type="project" value="InterPro"/>
</dbReference>
<sequence>MNIDKKLKQPILFITSFLIVLMFFTACQKKKTTLDNSFVILAINDVYRAEGLNNATVGGLARVRTIRQQLLDEGKEVLLLHAGDFLQPSFSSRINQGAAMIDVMNKLDGINQGFDDNMLVVFGNHEFDKSKLKHLSILQQRIDESEFIWMDSNINWLHDEEFGSIKSSKLHKWLLKDIAGIKVGIYSLTTDMLHPDYIASFDNPIEVSKHYVPYLRAKGAQVVIALTHQQLTDDKKILNLPKEFRPDLIFGGHEHYRQLEQVHQQWLVKADADAISAAIIEVTVDNSNKVHILPTFIELDENITPDPRLQQVIANWQQKTNVTYCQKINHDADCLDFSYGTTKVELIAEESEIRRFETNIGNFIADTAYNEFKLCNADIAIINSGSVRLNHNIAANSNITR</sequence>
<reference evidence="2" key="1">
    <citation type="submission" date="2018-06" db="EMBL/GenBank/DDBJ databases">
        <authorList>
            <person name="Zhirakovskaya E."/>
        </authorList>
    </citation>
    <scope>NUCLEOTIDE SEQUENCE</scope>
</reference>
<dbReference type="InterPro" id="IPR004843">
    <property type="entry name" value="Calcineurin-like_PHP"/>
</dbReference>
<dbReference type="Gene3D" id="3.60.21.10">
    <property type="match status" value="1"/>
</dbReference>
<dbReference type="PROSITE" id="PS51257">
    <property type="entry name" value="PROKAR_LIPOPROTEIN"/>
    <property type="match status" value="1"/>
</dbReference>
<dbReference type="InterPro" id="IPR029052">
    <property type="entry name" value="Metallo-depent_PP-like"/>
</dbReference>
<feature type="non-terminal residue" evidence="2">
    <location>
        <position position="401"/>
    </location>
</feature>
<proteinExistence type="predicted"/>
<feature type="domain" description="Calcineurin-like phosphoesterase" evidence="1">
    <location>
        <begin position="39"/>
        <end position="256"/>
    </location>
</feature>
<gene>
    <name evidence="2" type="ORF">MNBD_GAMMA01-1472</name>
</gene>
<dbReference type="SUPFAM" id="SSF56300">
    <property type="entry name" value="Metallo-dependent phosphatases"/>
    <property type="match status" value="1"/>
</dbReference>
<dbReference type="GO" id="GO:0009166">
    <property type="term" value="P:nucleotide catabolic process"/>
    <property type="evidence" value="ECO:0007669"/>
    <property type="project" value="InterPro"/>
</dbReference>
<dbReference type="Gene3D" id="3.90.780.10">
    <property type="entry name" value="5'-Nucleotidase, C-terminal domain"/>
    <property type="match status" value="1"/>
</dbReference>
<dbReference type="SUPFAM" id="SSF55816">
    <property type="entry name" value="5'-nucleotidase (syn. UDP-sugar hydrolase), C-terminal domain"/>
    <property type="match status" value="1"/>
</dbReference>
<dbReference type="PANTHER" id="PTHR11575:SF24">
    <property type="entry name" value="5'-NUCLEOTIDASE"/>
    <property type="match status" value="1"/>
</dbReference>
<evidence type="ECO:0000259" key="1">
    <source>
        <dbReference type="Pfam" id="PF00149"/>
    </source>
</evidence>
<dbReference type="InterPro" id="IPR006179">
    <property type="entry name" value="5_nucleotidase/apyrase"/>
</dbReference>